<dbReference type="Proteomes" id="UP000053593">
    <property type="component" value="Unassembled WGS sequence"/>
</dbReference>
<evidence type="ECO:0000313" key="2">
    <source>
        <dbReference type="Proteomes" id="UP000053593"/>
    </source>
</evidence>
<reference evidence="1 2" key="1">
    <citation type="submission" date="2014-04" db="EMBL/GenBank/DDBJ databases">
        <title>Evolutionary Origins and Diversification of the Mycorrhizal Mutualists.</title>
        <authorList>
            <consortium name="DOE Joint Genome Institute"/>
            <consortium name="Mycorrhizal Genomics Consortium"/>
            <person name="Kohler A."/>
            <person name="Kuo A."/>
            <person name="Nagy L.G."/>
            <person name="Floudas D."/>
            <person name="Copeland A."/>
            <person name="Barry K.W."/>
            <person name="Cichocki N."/>
            <person name="Veneault-Fourrey C."/>
            <person name="LaButti K."/>
            <person name="Lindquist E.A."/>
            <person name="Lipzen A."/>
            <person name="Lundell T."/>
            <person name="Morin E."/>
            <person name="Murat C."/>
            <person name="Riley R."/>
            <person name="Ohm R."/>
            <person name="Sun H."/>
            <person name="Tunlid A."/>
            <person name="Henrissat B."/>
            <person name="Grigoriev I.V."/>
            <person name="Hibbett D.S."/>
            <person name="Martin F."/>
        </authorList>
    </citation>
    <scope>NUCLEOTIDE SEQUENCE [LARGE SCALE GENOMIC DNA]</scope>
    <source>
        <strain evidence="1 2">FD-317 M1</strain>
    </source>
</reference>
<dbReference type="EMBL" id="KN834884">
    <property type="protein sequence ID" value="KIK50793.1"/>
    <property type="molecule type" value="Genomic_DNA"/>
</dbReference>
<dbReference type="HOGENOM" id="CLU_2320649_0_0_1"/>
<keyword evidence="2" id="KW-1185">Reference proteome</keyword>
<name>A0A0D0C7M9_9AGAR</name>
<dbReference type="AlphaFoldDB" id="A0A0D0C7M9"/>
<evidence type="ECO:0000313" key="1">
    <source>
        <dbReference type="EMBL" id="KIK50793.1"/>
    </source>
</evidence>
<proteinExistence type="predicted"/>
<organism evidence="1 2">
    <name type="scientific">Collybiopsis luxurians FD-317 M1</name>
    <dbReference type="NCBI Taxonomy" id="944289"/>
    <lineage>
        <taxon>Eukaryota</taxon>
        <taxon>Fungi</taxon>
        <taxon>Dikarya</taxon>
        <taxon>Basidiomycota</taxon>
        <taxon>Agaricomycotina</taxon>
        <taxon>Agaricomycetes</taxon>
        <taxon>Agaricomycetidae</taxon>
        <taxon>Agaricales</taxon>
        <taxon>Marasmiineae</taxon>
        <taxon>Omphalotaceae</taxon>
        <taxon>Collybiopsis</taxon>
        <taxon>Collybiopsis luxurians</taxon>
    </lineage>
</organism>
<sequence length="99" mass="10419">MPWKLMQPPHVALPKSITASWLGNATVVDPELIFMGIKGQGTFCTAAATSSTPELSTSTIAAATSAPPSFTADFAQILQQLNANQQVLAAQIAELCQNF</sequence>
<protein>
    <submittedName>
        <fullName evidence="1">Uncharacterized protein</fullName>
    </submittedName>
</protein>
<accession>A0A0D0C7M9</accession>
<gene>
    <name evidence="1" type="ORF">GYMLUDRAFT_252646</name>
</gene>